<feature type="transmembrane region" description="Helical" evidence="8">
    <location>
        <begin position="21"/>
        <end position="42"/>
    </location>
</feature>
<dbReference type="Gene3D" id="3.30.565.10">
    <property type="entry name" value="Histidine kinase-like ATPase, C-terminal domain"/>
    <property type="match status" value="1"/>
</dbReference>
<comment type="catalytic activity">
    <reaction evidence="1">
        <text>ATP + protein L-histidine = ADP + protein N-phospho-L-histidine.</text>
        <dbReference type="EC" id="2.7.13.3"/>
    </reaction>
</comment>
<dbReference type="PANTHER" id="PTHR41523">
    <property type="entry name" value="TWO-COMPONENT SYSTEM SENSOR PROTEIN"/>
    <property type="match status" value="1"/>
</dbReference>
<feature type="transmembrane region" description="Helical" evidence="8">
    <location>
        <begin position="70"/>
        <end position="89"/>
    </location>
</feature>
<keyword evidence="8" id="KW-1133">Transmembrane helix</keyword>
<sequence>MMVSTGFSGWIRAALIKRRSLGEQAALGTVLVAAPVLLRLLIDPVPATMPFMAFWPTVLIATLLLDLRQALATVAVSFCVSKLVFGGQVVSVDWWAGRAITFVLAVFSLGLLICTAVVTRSTVRELDALASRQESFNRELRHRTRNMLAIIQALSARGPRAENPLDFFREFSSRLESLAKASDLLRIGTEAEGRLPDLIERTIHPFGLGRRIRLEGTACVIPDESCIPLIMAIHELCTNAMKHGALSTDRGLVDLRWFLGPDGNRLYLLWRETGGPAVSAPQVQGTGSHLLRAQPGIEAVDLMFDPKGVWCEMLIIGARPEGALEVA</sequence>
<dbReference type="RefSeq" id="WP_317975796.1">
    <property type="nucleotide sequence ID" value="NZ_BTFW01000001.1"/>
</dbReference>
<keyword evidence="7" id="KW-0067">ATP-binding</keyword>
<evidence type="ECO:0000256" key="5">
    <source>
        <dbReference type="ARBA" id="ARBA00022741"/>
    </source>
</evidence>
<dbReference type="SMART" id="SM00911">
    <property type="entry name" value="HWE_HK"/>
    <property type="match status" value="1"/>
</dbReference>
<dbReference type="Proteomes" id="UP001187221">
    <property type="component" value="Unassembled WGS sequence"/>
</dbReference>
<dbReference type="EC" id="2.7.13.3" evidence="2"/>
<name>A0ABQ6PCF4_9SPHN</name>
<evidence type="ECO:0000256" key="8">
    <source>
        <dbReference type="SAM" id="Phobius"/>
    </source>
</evidence>
<dbReference type="InterPro" id="IPR011102">
    <property type="entry name" value="Sig_transdc_His_kinase_HWE"/>
</dbReference>
<evidence type="ECO:0000259" key="9">
    <source>
        <dbReference type="SMART" id="SM00911"/>
    </source>
</evidence>
<evidence type="ECO:0000256" key="7">
    <source>
        <dbReference type="ARBA" id="ARBA00022840"/>
    </source>
</evidence>
<feature type="domain" description="Signal transduction histidine kinase HWE region" evidence="9">
    <location>
        <begin position="139"/>
        <end position="218"/>
    </location>
</feature>
<accession>A0ABQ6PCF4</accession>
<evidence type="ECO:0000256" key="3">
    <source>
        <dbReference type="ARBA" id="ARBA00022553"/>
    </source>
</evidence>
<keyword evidence="8" id="KW-0812">Transmembrane</keyword>
<organism evidence="10 11">
    <name type="scientific">Novosphingobium pituita</name>
    <dbReference type="NCBI Taxonomy" id="3056842"/>
    <lineage>
        <taxon>Bacteria</taxon>
        <taxon>Pseudomonadati</taxon>
        <taxon>Pseudomonadota</taxon>
        <taxon>Alphaproteobacteria</taxon>
        <taxon>Sphingomonadales</taxon>
        <taxon>Sphingomonadaceae</taxon>
        <taxon>Novosphingobium</taxon>
    </lineage>
</organism>
<feature type="transmembrane region" description="Helical" evidence="8">
    <location>
        <begin position="95"/>
        <end position="118"/>
    </location>
</feature>
<keyword evidence="4" id="KW-0808">Transferase</keyword>
<dbReference type="InterPro" id="IPR036890">
    <property type="entry name" value="HATPase_C_sf"/>
</dbReference>
<keyword evidence="5" id="KW-0547">Nucleotide-binding</keyword>
<gene>
    <name evidence="10" type="ORF">NUTIK01_29660</name>
</gene>
<reference evidence="10 11" key="1">
    <citation type="submission" date="2023-06" db="EMBL/GenBank/DDBJ databases">
        <title>Draft genome sequence of Novosphingobium sp. strain IK01.</title>
        <authorList>
            <person name="Hatamoto M."/>
            <person name="Ikarashi T."/>
            <person name="Yamaguchi T."/>
        </authorList>
    </citation>
    <scope>NUCLEOTIDE SEQUENCE [LARGE SCALE GENOMIC DNA]</scope>
    <source>
        <strain evidence="10 11">IK01</strain>
    </source>
</reference>
<keyword evidence="6" id="KW-0418">Kinase</keyword>
<dbReference type="EMBL" id="BTFW01000001">
    <property type="protein sequence ID" value="GMM62189.1"/>
    <property type="molecule type" value="Genomic_DNA"/>
</dbReference>
<keyword evidence="8" id="KW-0472">Membrane</keyword>
<evidence type="ECO:0000313" key="10">
    <source>
        <dbReference type="EMBL" id="GMM62189.1"/>
    </source>
</evidence>
<evidence type="ECO:0000313" key="11">
    <source>
        <dbReference type="Proteomes" id="UP001187221"/>
    </source>
</evidence>
<keyword evidence="3" id="KW-0597">Phosphoprotein</keyword>
<evidence type="ECO:0000256" key="6">
    <source>
        <dbReference type="ARBA" id="ARBA00022777"/>
    </source>
</evidence>
<comment type="caution">
    <text evidence="10">The sequence shown here is derived from an EMBL/GenBank/DDBJ whole genome shotgun (WGS) entry which is preliminary data.</text>
</comment>
<evidence type="ECO:0000256" key="1">
    <source>
        <dbReference type="ARBA" id="ARBA00000085"/>
    </source>
</evidence>
<dbReference type="Pfam" id="PF07536">
    <property type="entry name" value="HWE_HK"/>
    <property type="match status" value="1"/>
</dbReference>
<dbReference type="PANTHER" id="PTHR41523:SF8">
    <property type="entry name" value="ETHYLENE RESPONSE SENSOR PROTEIN"/>
    <property type="match status" value="1"/>
</dbReference>
<proteinExistence type="predicted"/>
<feature type="transmembrane region" description="Helical" evidence="8">
    <location>
        <begin position="48"/>
        <end position="65"/>
    </location>
</feature>
<protein>
    <recommendedName>
        <fullName evidence="2">histidine kinase</fullName>
        <ecNumber evidence="2">2.7.13.3</ecNumber>
    </recommendedName>
</protein>
<keyword evidence="11" id="KW-1185">Reference proteome</keyword>
<evidence type="ECO:0000256" key="4">
    <source>
        <dbReference type="ARBA" id="ARBA00022679"/>
    </source>
</evidence>
<evidence type="ECO:0000256" key="2">
    <source>
        <dbReference type="ARBA" id="ARBA00012438"/>
    </source>
</evidence>